<keyword evidence="5 8" id="KW-0812">Transmembrane</keyword>
<keyword evidence="2" id="KW-1003">Cell membrane</keyword>
<keyword evidence="7 8" id="KW-0472">Membrane</keyword>
<reference evidence="10 11" key="1">
    <citation type="submission" date="2020-03" db="EMBL/GenBank/DDBJ databases">
        <title>Whole genome shotgun sequence of Phytohabitans flavus NBRC 107702.</title>
        <authorList>
            <person name="Komaki H."/>
            <person name="Tamura T."/>
        </authorList>
    </citation>
    <scope>NUCLEOTIDE SEQUENCE [LARGE SCALE GENOMIC DNA]</scope>
    <source>
        <strain evidence="10 11">NBRC 107702</strain>
    </source>
</reference>
<dbReference type="InterPro" id="IPR038731">
    <property type="entry name" value="RgtA/B/C-like"/>
</dbReference>
<organism evidence="10 11">
    <name type="scientific">Phytohabitans flavus</name>
    <dbReference type="NCBI Taxonomy" id="1076124"/>
    <lineage>
        <taxon>Bacteria</taxon>
        <taxon>Bacillati</taxon>
        <taxon>Actinomycetota</taxon>
        <taxon>Actinomycetes</taxon>
        <taxon>Micromonosporales</taxon>
        <taxon>Micromonosporaceae</taxon>
    </lineage>
</organism>
<evidence type="ECO:0000259" key="9">
    <source>
        <dbReference type="Pfam" id="PF13231"/>
    </source>
</evidence>
<dbReference type="EMBL" id="AP022870">
    <property type="protein sequence ID" value="BCB79877.1"/>
    <property type="molecule type" value="Genomic_DNA"/>
</dbReference>
<dbReference type="Pfam" id="PF13231">
    <property type="entry name" value="PMT_2"/>
    <property type="match status" value="1"/>
</dbReference>
<sequence>MPYWPVAGALVAVGAGLRVWHWAYGRGLWGDELYVAHNLRERGFVDLLYPLAYSQSAPPGWLWLERFALAVSGPGEQSLRLVPLLFGLALLPLVAYLGYRLLPKVAALAALLLVAVSPFLISYSNQVKQYSAEAFWVTLLVGVGILVHRSAHRLRYLVFWGAATAGATMSALAIPVSAVLATILVVGLVVDRAAGAARWREMARFAVPAPLWLGVVAAVYVWNLRPTRNDTALRDYWLRKQVYPYRDLTDLPATFDWLHSTYKSLAVVPFALWAPALFLVLLVVGAVVCWRRSGWLTVAMLLTPLAIGLGAGALGQYPMTERLALYCVPSCLLLSAFAVSPPTGQIVLGWSRLTAGAALVGVVLVPQVVTDIRAAADPQRAYKQGGGANLADYRGALRYLSEQWREGDLVLATPVSWNGQSYYGPPADGYVRLAEAGACPGETASGLLSGRSRVWVFQATDWDEDDNAEINARLGQGGALSERSFVGARVVRVDLTDGAAAGAGLCLVSPPRSAAVR</sequence>
<feature type="transmembrane region" description="Helical" evidence="8">
    <location>
        <begin position="202"/>
        <end position="222"/>
    </location>
</feature>
<feature type="transmembrane region" description="Helical" evidence="8">
    <location>
        <begin position="105"/>
        <end position="122"/>
    </location>
</feature>
<dbReference type="GO" id="GO:0016763">
    <property type="term" value="F:pentosyltransferase activity"/>
    <property type="evidence" value="ECO:0007669"/>
    <property type="project" value="TreeGrafter"/>
</dbReference>
<dbReference type="GO" id="GO:0005886">
    <property type="term" value="C:plasma membrane"/>
    <property type="evidence" value="ECO:0007669"/>
    <property type="project" value="UniProtKB-SubCell"/>
</dbReference>
<feature type="transmembrane region" description="Helical" evidence="8">
    <location>
        <begin position="81"/>
        <end position="99"/>
    </location>
</feature>
<dbReference type="KEGG" id="pfla:Pflav_062870"/>
<keyword evidence="11" id="KW-1185">Reference proteome</keyword>
<keyword evidence="4" id="KW-0808">Transferase</keyword>
<comment type="subcellular location">
    <subcellularLocation>
        <location evidence="1">Cell membrane</location>
        <topology evidence="1">Multi-pass membrane protein</topology>
    </subcellularLocation>
</comment>
<evidence type="ECO:0000256" key="6">
    <source>
        <dbReference type="ARBA" id="ARBA00022989"/>
    </source>
</evidence>
<name>A0A6F8Y1E6_9ACTN</name>
<dbReference type="PANTHER" id="PTHR33908">
    <property type="entry name" value="MANNOSYLTRANSFERASE YKCB-RELATED"/>
    <property type="match status" value="1"/>
</dbReference>
<keyword evidence="3" id="KW-0328">Glycosyltransferase</keyword>
<gene>
    <name evidence="10" type="ORF">Pflav_062870</name>
</gene>
<evidence type="ECO:0000256" key="8">
    <source>
        <dbReference type="SAM" id="Phobius"/>
    </source>
</evidence>
<evidence type="ECO:0000256" key="1">
    <source>
        <dbReference type="ARBA" id="ARBA00004651"/>
    </source>
</evidence>
<evidence type="ECO:0000313" key="11">
    <source>
        <dbReference type="Proteomes" id="UP000502508"/>
    </source>
</evidence>
<feature type="domain" description="Glycosyltransferase RgtA/B/C/D-like" evidence="9">
    <location>
        <begin position="57"/>
        <end position="191"/>
    </location>
</feature>
<dbReference type="AlphaFoldDB" id="A0A6F8Y1E6"/>
<evidence type="ECO:0000256" key="4">
    <source>
        <dbReference type="ARBA" id="ARBA00022679"/>
    </source>
</evidence>
<evidence type="ECO:0000256" key="5">
    <source>
        <dbReference type="ARBA" id="ARBA00022692"/>
    </source>
</evidence>
<feature type="transmembrane region" description="Helical" evidence="8">
    <location>
        <begin position="6"/>
        <end position="24"/>
    </location>
</feature>
<evidence type="ECO:0000256" key="7">
    <source>
        <dbReference type="ARBA" id="ARBA00023136"/>
    </source>
</evidence>
<evidence type="ECO:0000256" key="3">
    <source>
        <dbReference type="ARBA" id="ARBA00022676"/>
    </source>
</evidence>
<dbReference type="PANTHER" id="PTHR33908:SF11">
    <property type="entry name" value="MEMBRANE PROTEIN"/>
    <property type="match status" value="1"/>
</dbReference>
<proteinExistence type="predicted"/>
<keyword evidence="6 8" id="KW-1133">Transmembrane helix</keyword>
<protein>
    <recommendedName>
        <fullName evidence="9">Glycosyltransferase RgtA/B/C/D-like domain-containing protein</fullName>
    </recommendedName>
</protein>
<feature type="transmembrane region" description="Helical" evidence="8">
    <location>
        <begin position="266"/>
        <end position="288"/>
    </location>
</feature>
<reference evidence="10 11" key="2">
    <citation type="submission" date="2020-03" db="EMBL/GenBank/DDBJ databases">
        <authorList>
            <person name="Ichikawa N."/>
            <person name="Kimura A."/>
            <person name="Kitahashi Y."/>
            <person name="Uohara A."/>
        </authorList>
    </citation>
    <scope>NUCLEOTIDE SEQUENCE [LARGE SCALE GENOMIC DNA]</scope>
    <source>
        <strain evidence="10 11">NBRC 107702</strain>
    </source>
</reference>
<accession>A0A6F8Y1E6</accession>
<feature type="transmembrane region" description="Helical" evidence="8">
    <location>
        <begin position="295"/>
        <end position="317"/>
    </location>
</feature>
<dbReference type="Proteomes" id="UP000502508">
    <property type="component" value="Chromosome"/>
</dbReference>
<evidence type="ECO:0000256" key="2">
    <source>
        <dbReference type="ARBA" id="ARBA00022475"/>
    </source>
</evidence>
<feature type="transmembrane region" description="Helical" evidence="8">
    <location>
        <begin position="157"/>
        <end position="190"/>
    </location>
</feature>
<evidence type="ECO:0000313" key="10">
    <source>
        <dbReference type="EMBL" id="BCB79877.1"/>
    </source>
</evidence>
<dbReference type="GO" id="GO:0009103">
    <property type="term" value="P:lipopolysaccharide biosynthetic process"/>
    <property type="evidence" value="ECO:0007669"/>
    <property type="project" value="UniProtKB-ARBA"/>
</dbReference>
<dbReference type="InterPro" id="IPR050297">
    <property type="entry name" value="LipidA_mod_glycosyltrf_83"/>
</dbReference>
<feature type="transmembrane region" description="Helical" evidence="8">
    <location>
        <begin position="134"/>
        <end position="151"/>
    </location>
</feature>